<evidence type="ECO:0000313" key="1">
    <source>
        <dbReference type="EMBL" id="GAT48511.1"/>
    </source>
</evidence>
<sequence>MSSKRVQPSTAGEPRLPKTSYFQGDHVLLQRLYNIEGKRGRNTLQAELGVWASELQQQPEALIRVCDWVQHCIGIPLPDGTACRLFVEVTYLLFLGNYTDALACLRHAQVEEIKDLPESNPLKNYDAETQSQPIRKYAGYTELFDDFDTTLCDAFGIHTSTEPTGNMEGATRVLQEMRDISEAHYQSSEFHSTLG</sequence>
<name>A0ABQ0LBT7_MYCCL</name>
<reference evidence="1" key="1">
    <citation type="submission" date="2014-09" db="EMBL/GenBank/DDBJ databases">
        <title>Genome sequence of the luminous mushroom Mycena chlorophos for searching fungal bioluminescence genes.</title>
        <authorList>
            <person name="Tanaka Y."/>
            <person name="Kasuga D."/>
            <person name="Oba Y."/>
            <person name="Hase S."/>
            <person name="Sato K."/>
            <person name="Oba Y."/>
            <person name="Sakakibara Y."/>
        </authorList>
    </citation>
    <scope>NUCLEOTIDE SEQUENCE</scope>
</reference>
<gene>
    <name evidence="1" type="ORF">MCHLO_05905</name>
</gene>
<protein>
    <submittedName>
        <fullName evidence="1">Uncharacterized protein</fullName>
    </submittedName>
</protein>
<dbReference type="EMBL" id="DF844628">
    <property type="protein sequence ID" value="GAT48511.1"/>
    <property type="molecule type" value="Genomic_DNA"/>
</dbReference>
<proteinExistence type="predicted"/>
<keyword evidence="2" id="KW-1185">Reference proteome</keyword>
<evidence type="ECO:0000313" key="2">
    <source>
        <dbReference type="Proteomes" id="UP000815677"/>
    </source>
</evidence>
<dbReference type="Proteomes" id="UP000815677">
    <property type="component" value="Unassembled WGS sequence"/>
</dbReference>
<feature type="non-terminal residue" evidence="1">
    <location>
        <position position="195"/>
    </location>
</feature>
<accession>A0ABQ0LBT7</accession>
<organism evidence="1 2">
    <name type="scientific">Mycena chlorophos</name>
    <name type="common">Agaric fungus</name>
    <name type="synonym">Agaricus chlorophos</name>
    <dbReference type="NCBI Taxonomy" id="658473"/>
    <lineage>
        <taxon>Eukaryota</taxon>
        <taxon>Fungi</taxon>
        <taxon>Dikarya</taxon>
        <taxon>Basidiomycota</taxon>
        <taxon>Agaricomycotina</taxon>
        <taxon>Agaricomycetes</taxon>
        <taxon>Agaricomycetidae</taxon>
        <taxon>Agaricales</taxon>
        <taxon>Marasmiineae</taxon>
        <taxon>Mycenaceae</taxon>
        <taxon>Mycena</taxon>
    </lineage>
</organism>